<accession>A0A9P4HIJ0</accession>
<evidence type="ECO:0000256" key="1">
    <source>
        <dbReference type="SAM" id="MobiDB-lite"/>
    </source>
</evidence>
<gene>
    <name evidence="2" type="ORF">EK21DRAFT_85149</name>
</gene>
<dbReference type="OrthoDB" id="10580076at2759"/>
<reference evidence="2" key="1">
    <citation type="journal article" date="2020" name="Stud. Mycol.">
        <title>101 Dothideomycetes genomes: a test case for predicting lifestyles and emergence of pathogens.</title>
        <authorList>
            <person name="Haridas S."/>
            <person name="Albert R."/>
            <person name="Binder M."/>
            <person name="Bloem J."/>
            <person name="Labutti K."/>
            <person name="Salamov A."/>
            <person name="Andreopoulos B."/>
            <person name="Baker S."/>
            <person name="Barry K."/>
            <person name="Bills G."/>
            <person name="Bluhm B."/>
            <person name="Cannon C."/>
            <person name="Castanera R."/>
            <person name="Culley D."/>
            <person name="Daum C."/>
            <person name="Ezra D."/>
            <person name="Gonzalez J."/>
            <person name="Henrissat B."/>
            <person name="Kuo A."/>
            <person name="Liang C."/>
            <person name="Lipzen A."/>
            <person name="Lutzoni F."/>
            <person name="Magnuson J."/>
            <person name="Mondo S."/>
            <person name="Nolan M."/>
            <person name="Ohm R."/>
            <person name="Pangilinan J."/>
            <person name="Park H.-J."/>
            <person name="Ramirez L."/>
            <person name="Alfaro M."/>
            <person name="Sun H."/>
            <person name="Tritt A."/>
            <person name="Yoshinaga Y."/>
            <person name="Zwiers L.-H."/>
            <person name="Turgeon B."/>
            <person name="Goodwin S."/>
            <person name="Spatafora J."/>
            <person name="Crous P."/>
            <person name="Grigoriev I."/>
        </authorList>
    </citation>
    <scope>NUCLEOTIDE SEQUENCE</scope>
    <source>
        <strain evidence="2">CBS 110217</strain>
    </source>
</reference>
<evidence type="ECO:0000313" key="2">
    <source>
        <dbReference type="EMBL" id="KAF2035053.1"/>
    </source>
</evidence>
<name>A0A9P4HIJ0_9PLEO</name>
<dbReference type="EMBL" id="ML978159">
    <property type="protein sequence ID" value="KAF2035053.1"/>
    <property type="molecule type" value="Genomic_DNA"/>
</dbReference>
<evidence type="ECO:0000313" key="3">
    <source>
        <dbReference type="Proteomes" id="UP000799777"/>
    </source>
</evidence>
<feature type="region of interest" description="Disordered" evidence="1">
    <location>
        <begin position="1"/>
        <end position="31"/>
    </location>
</feature>
<keyword evidence="3" id="KW-1185">Reference proteome</keyword>
<comment type="caution">
    <text evidence="2">The sequence shown here is derived from an EMBL/GenBank/DDBJ whole genome shotgun (WGS) entry which is preliminary data.</text>
</comment>
<organism evidence="2 3">
    <name type="scientific">Setomelanomma holmii</name>
    <dbReference type="NCBI Taxonomy" id="210430"/>
    <lineage>
        <taxon>Eukaryota</taxon>
        <taxon>Fungi</taxon>
        <taxon>Dikarya</taxon>
        <taxon>Ascomycota</taxon>
        <taxon>Pezizomycotina</taxon>
        <taxon>Dothideomycetes</taxon>
        <taxon>Pleosporomycetidae</taxon>
        <taxon>Pleosporales</taxon>
        <taxon>Pleosporineae</taxon>
        <taxon>Phaeosphaeriaceae</taxon>
        <taxon>Setomelanomma</taxon>
    </lineage>
</organism>
<dbReference type="AlphaFoldDB" id="A0A9P4HIJ0"/>
<protein>
    <submittedName>
        <fullName evidence="2">Uncharacterized protein</fullName>
    </submittedName>
</protein>
<proteinExistence type="predicted"/>
<dbReference type="Proteomes" id="UP000799777">
    <property type="component" value="Unassembled WGS sequence"/>
</dbReference>
<sequence>MPSASSSRVGSRPTPRERLAGASAGRTSQHAVPHAPFALHAACQAVMGANSAPTHSLVGKLRALLARASSCWPARCAKDAPPHTRPGGRCWWTKPRTSQHVLGHVACARSPCLPSSAAIGCARRVVAHAQPRRLLHTATHRGE</sequence>